<feature type="compositionally biased region" description="Basic and acidic residues" evidence="9">
    <location>
        <begin position="364"/>
        <end position="374"/>
    </location>
</feature>
<dbReference type="Proteomes" id="UP000777438">
    <property type="component" value="Unassembled WGS sequence"/>
</dbReference>
<dbReference type="GO" id="GO:0006370">
    <property type="term" value="P:7-methylguanosine mRNA capping"/>
    <property type="evidence" value="ECO:0007669"/>
    <property type="project" value="UniProtKB-UniRule"/>
</dbReference>
<feature type="compositionally biased region" description="Polar residues" evidence="9">
    <location>
        <begin position="375"/>
        <end position="393"/>
    </location>
</feature>
<dbReference type="PANTHER" id="PTHR28118:SF1">
    <property type="entry name" value="POLYNUCLEOTIDE 5'-TRIPHOSPHATASE CTL1-RELATED"/>
    <property type="match status" value="1"/>
</dbReference>
<dbReference type="Gene3D" id="3.20.100.10">
    <property type="entry name" value="mRNA triphosphatase Cet1-like"/>
    <property type="match status" value="1"/>
</dbReference>
<name>A0A9P8VV90_9HYPO</name>
<feature type="compositionally biased region" description="Polar residues" evidence="9">
    <location>
        <begin position="296"/>
        <end position="309"/>
    </location>
</feature>
<comment type="catalytic activity">
    <reaction evidence="7">
        <text>a 5'-end triphospho-ribonucleoside in mRNA + H2O = a 5'-end diphospho-ribonucleoside in mRNA + phosphate + H(+)</text>
        <dbReference type="Rhea" id="RHEA:67004"/>
        <dbReference type="Rhea" id="RHEA-COMP:17164"/>
        <dbReference type="Rhea" id="RHEA-COMP:17165"/>
        <dbReference type="ChEBI" id="CHEBI:15377"/>
        <dbReference type="ChEBI" id="CHEBI:15378"/>
        <dbReference type="ChEBI" id="CHEBI:43474"/>
        <dbReference type="ChEBI" id="CHEBI:167616"/>
        <dbReference type="ChEBI" id="CHEBI:167618"/>
        <dbReference type="EC" id="3.6.1.74"/>
    </reaction>
    <physiologicalReaction direction="left-to-right" evidence="7">
        <dbReference type="Rhea" id="RHEA:67005"/>
    </physiologicalReaction>
</comment>
<dbReference type="SUPFAM" id="SSF55154">
    <property type="entry name" value="CYTH-like phosphatases"/>
    <property type="match status" value="1"/>
</dbReference>
<dbReference type="GO" id="GO:0004651">
    <property type="term" value="F:polynucleotide 5'-phosphatase activity"/>
    <property type="evidence" value="ECO:0007669"/>
    <property type="project" value="UniProtKB-UniRule"/>
</dbReference>
<evidence type="ECO:0000256" key="8">
    <source>
        <dbReference type="RuleBase" id="RU367053"/>
    </source>
</evidence>
<comment type="subcellular location">
    <subcellularLocation>
        <location evidence="2 8">Nucleus</location>
    </subcellularLocation>
</comment>
<dbReference type="InterPro" id="IPR040343">
    <property type="entry name" value="Cet1/Ctl1"/>
</dbReference>
<dbReference type="OrthoDB" id="272147at2759"/>
<dbReference type="EC" id="3.6.1.74" evidence="8"/>
<evidence type="ECO:0000256" key="4">
    <source>
        <dbReference type="ARBA" id="ARBA00022664"/>
    </source>
</evidence>
<dbReference type="InterPro" id="IPR033469">
    <property type="entry name" value="CYTH-like_dom_sf"/>
</dbReference>
<dbReference type="InterPro" id="IPR037009">
    <property type="entry name" value="mRNA_triPase_Cet1_sf"/>
</dbReference>
<dbReference type="PANTHER" id="PTHR28118">
    <property type="entry name" value="POLYNUCLEOTIDE 5'-TRIPHOSPHATASE-RELATED"/>
    <property type="match status" value="1"/>
</dbReference>
<organism evidence="11 12">
    <name type="scientific">Thelonectria olida</name>
    <dbReference type="NCBI Taxonomy" id="1576542"/>
    <lineage>
        <taxon>Eukaryota</taxon>
        <taxon>Fungi</taxon>
        <taxon>Dikarya</taxon>
        <taxon>Ascomycota</taxon>
        <taxon>Pezizomycotina</taxon>
        <taxon>Sordariomycetes</taxon>
        <taxon>Hypocreomycetidae</taxon>
        <taxon>Hypocreales</taxon>
        <taxon>Nectriaceae</taxon>
        <taxon>Thelonectria</taxon>
    </lineage>
</organism>
<feature type="compositionally biased region" description="Polar residues" evidence="9">
    <location>
        <begin position="517"/>
        <end position="538"/>
    </location>
</feature>
<feature type="compositionally biased region" description="Low complexity" evidence="9">
    <location>
        <begin position="179"/>
        <end position="190"/>
    </location>
</feature>
<dbReference type="EMBL" id="JAGPYM010000031">
    <property type="protein sequence ID" value="KAH6877148.1"/>
    <property type="molecule type" value="Genomic_DNA"/>
</dbReference>
<keyword evidence="5 8" id="KW-0378">Hydrolase</keyword>
<feature type="compositionally biased region" description="Pro residues" evidence="9">
    <location>
        <begin position="100"/>
        <end position="123"/>
    </location>
</feature>
<dbReference type="GO" id="GO:0140818">
    <property type="term" value="F:mRNA 5'-triphosphate monophosphatase activity"/>
    <property type="evidence" value="ECO:0007669"/>
    <property type="project" value="UniProtKB-EC"/>
</dbReference>
<evidence type="ECO:0000259" key="10">
    <source>
        <dbReference type="Pfam" id="PF02940"/>
    </source>
</evidence>
<dbReference type="AlphaFoldDB" id="A0A9P8VV90"/>
<feature type="compositionally biased region" description="Low complexity" evidence="9">
    <location>
        <begin position="237"/>
        <end position="257"/>
    </location>
</feature>
<keyword evidence="6 8" id="KW-0539">Nucleus</keyword>
<proteinExistence type="inferred from homology"/>
<sequence>MDLRSVLNDSGGPAPVKAPPTPKQQLPPQRLQEQPHHRQPQPHPVQSPAQYGYRDYARPPPQPSPGKPPPQDYPVRPHQPHSQLQQSPRAPHPQLQHQQPPTPGAYPPPSPYQTPGPYPPGRAAPPSHQPSGSFHDVRSPSGPAPAPSPYRSATTPSSGGTAGYPFPSQPAPEMNSPVQRHQYPPAQYQPQRRESFSQNAPGPGPGHHQGPYMQHGQHPVPQTPPVGSVGTAHQYAHQRSQSIQSSSTPTSAQSQHQFGAPYAQGSPVAAPRPPPGEYGRPGSQPPTPVGPPMSAGSRQASVAGSYAQQPPSPYQHRLSSTSSAAVAQAQSQTQAQVQSSPRPPPPPTKRISSTYESPVVASEAHQRNLSRSERGQSASVSPKTRVPSLQSNPEHLPPAGEAEARPGPTVQAMVNHSDRGATPAKRKLEDRDLSPRELERKEPRPPPGEINGGHIPQQSRSSQPSSSPVMPRKKRLWRTEPPAWARSAKTNGKLPNNANFVLQKRIHSHINGKQEGSARQSRNASPETTRSHQPSHSQAPPAEPTPQDFLGPWEASITGVKPYEEITKTVADWLFINVINNEDMQEILSRGIQFEIEAKLGTLIDKDTNQRVDRLIDSECVIHDGGRIAFRSSMTEAQHKYFNDFLNQMVIQTDPRAPNGANRVQVHYKHRREIDRFFDLPTDLQGQIPGCVRNRLGKRSKNVRVRVTYDQKTREILNKIIKARVADINIHMPMCPMDCRISINLEMNWDGSVEELEQVTAGHAQQQDRNKDRLSYKHGNYQIDLTQVTHSSPAPGGTQRTEKEHELEIELAPGITIDQGRKAISGAPHRYQELVEGFVDNIRILARKARDIQ</sequence>
<feature type="domain" description="mRNA triphosphatase Cet1-like" evidence="10">
    <location>
        <begin position="564"/>
        <end position="811"/>
    </location>
</feature>
<dbReference type="Pfam" id="PF02940">
    <property type="entry name" value="mRNA_triPase"/>
    <property type="match status" value="1"/>
</dbReference>
<feature type="region of interest" description="Disordered" evidence="9">
    <location>
        <begin position="1"/>
        <end position="496"/>
    </location>
</feature>
<evidence type="ECO:0000256" key="3">
    <source>
        <dbReference type="ARBA" id="ARBA00006345"/>
    </source>
</evidence>
<feature type="compositionally biased region" description="Low complexity" evidence="9">
    <location>
        <begin position="149"/>
        <end position="158"/>
    </location>
</feature>
<feature type="compositionally biased region" description="Low complexity" evidence="9">
    <location>
        <begin position="319"/>
        <end position="340"/>
    </location>
</feature>
<feature type="compositionally biased region" description="Low complexity" evidence="9">
    <location>
        <begin position="206"/>
        <end position="219"/>
    </location>
</feature>
<feature type="compositionally biased region" description="Pro residues" evidence="9">
    <location>
        <begin position="58"/>
        <end position="72"/>
    </location>
</feature>
<evidence type="ECO:0000313" key="12">
    <source>
        <dbReference type="Proteomes" id="UP000777438"/>
    </source>
</evidence>
<feature type="compositionally biased region" description="Low complexity" evidence="9">
    <location>
        <begin position="456"/>
        <end position="468"/>
    </location>
</feature>
<keyword evidence="8" id="KW-0506">mRNA capping</keyword>
<evidence type="ECO:0000256" key="7">
    <source>
        <dbReference type="ARBA" id="ARBA00047740"/>
    </source>
</evidence>
<feature type="compositionally biased region" description="Basic and acidic residues" evidence="9">
    <location>
        <begin position="426"/>
        <end position="444"/>
    </location>
</feature>
<keyword evidence="12" id="KW-1185">Reference proteome</keyword>
<evidence type="ECO:0000256" key="6">
    <source>
        <dbReference type="ARBA" id="ARBA00023242"/>
    </source>
</evidence>
<comment type="caution">
    <text evidence="11">The sequence shown here is derived from an EMBL/GenBank/DDBJ whole genome shotgun (WGS) entry which is preliminary data.</text>
</comment>
<feature type="compositionally biased region" description="Low complexity" evidence="9">
    <location>
        <begin position="397"/>
        <end position="408"/>
    </location>
</feature>
<feature type="compositionally biased region" description="Low complexity" evidence="9">
    <location>
        <begin position="23"/>
        <end position="32"/>
    </location>
</feature>
<dbReference type="GO" id="GO:0031533">
    <property type="term" value="C:mRNA capping enzyme complex"/>
    <property type="evidence" value="ECO:0007669"/>
    <property type="project" value="UniProtKB-UniRule"/>
</dbReference>
<evidence type="ECO:0000256" key="1">
    <source>
        <dbReference type="ARBA" id="ARBA00001946"/>
    </source>
</evidence>
<accession>A0A9P8VV90</accession>
<dbReference type="InterPro" id="IPR004206">
    <property type="entry name" value="mRNA_triPase_Cet1"/>
</dbReference>
<feature type="region of interest" description="Disordered" evidence="9">
    <location>
        <begin position="509"/>
        <end position="553"/>
    </location>
</feature>
<comment type="cofactor">
    <cofactor evidence="1 8">
        <name>Mg(2+)</name>
        <dbReference type="ChEBI" id="CHEBI:18420"/>
    </cofactor>
</comment>
<gene>
    <name evidence="11" type="ORF">B0T10DRAFT_194184</name>
</gene>
<evidence type="ECO:0000313" key="11">
    <source>
        <dbReference type="EMBL" id="KAH6877148.1"/>
    </source>
</evidence>
<evidence type="ECO:0000256" key="2">
    <source>
        <dbReference type="ARBA" id="ARBA00004123"/>
    </source>
</evidence>
<comment type="similarity">
    <text evidence="3 8">Belongs to the fungal TPase family.</text>
</comment>
<comment type="function">
    <text evidence="8">First step of mRNA capping. Converts the 5'-triphosphate end of a nascent mRNA chain into a diphosphate end.</text>
</comment>
<comment type="subunit">
    <text evidence="8">Heterodimer. The mRNA-capping enzyme is composed of two separate chains alpha and beta, respectively a mRNA guanylyltransferase and an mRNA 5'-triphosphate monophosphatase.</text>
</comment>
<evidence type="ECO:0000256" key="5">
    <source>
        <dbReference type="ARBA" id="ARBA00022801"/>
    </source>
</evidence>
<evidence type="ECO:0000256" key="9">
    <source>
        <dbReference type="SAM" id="MobiDB-lite"/>
    </source>
</evidence>
<protein>
    <recommendedName>
        <fullName evidence="8">mRNA-capping enzyme subunit beta</fullName>
        <ecNumber evidence="8">3.6.1.74</ecNumber>
    </recommendedName>
    <alternativeName>
        <fullName evidence="8">mRNA 5'-phosphatase</fullName>
    </alternativeName>
    <alternativeName>
        <fullName evidence="8">mRNA 5'-triphosphate monophosphatase</fullName>
    </alternativeName>
</protein>
<dbReference type="CDD" id="cd07470">
    <property type="entry name" value="CYTH-like_mRNA_RTPase"/>
    <property type="match status" value="1"/>
</dbReference>
<feature type="compositionally biased region" description="Low complexity" evidence="9">
    <location>
        <begin position="80"/>
        <end position="99"/>
    </location>
</feature>
<reference evidence="11 12" key="1">
    <citation type="journal article" date="2021" name="Nat. Commun.">
        <title>Genetic determinants of endophytism in the Arabidopsis root mycobiome.</title>
        <authorList>
            <person name="Mesny F."/>
            <person name="Miyauchi S."/>
            <person name="Thiergart T."/>
            <person name="Pickel B."/>
            <person name="Atanasova L."/>
            <person name="Karlsson M."/>
            <person name="Huettel B."/>
            <person name="Barry K.W."/>
            <person name="Haridas S."/>
            <person name="Chen C."/>
            <person name="Bauer D."/>
            <person name="Andreopoulos W."/>
            <person name="Pangilinan J."/>
            <person name="LaButti K."/>
            <person name="Riley R."/>
            <person name="Lipzen A."/>
            <person name="Clum A."/>
            <person name="Drula E."/>
            <person name="Henrissat B."/>
            <person name="Kohler A."/>
            <person name="Grigoriev I.V."/>
            <person name="Martin F.M."/>
            <person name="Hacquard S."/>
        </authorList>
    </citation>
    <scope>NUCLEOTIDE SEQUENCE [LARGE SCALE GENOMIC DNA]</scope>
    <source>
        <strain evidence="11 12">MPI-CAGE-CH-0241</strain>
    </source>
</reference>
<keyword evidence="4 8" id="KW-0507">mRNA processing</keyword>